<keyword evidence="3" id="KW-1133">Transmembrane helix</keyword>
<dbReference type="InterPro" id="IPR036138">
    <property type="entry name" value="PBP_dimer_sf"/>
</dbReference>
<dbReference type="Gene3D" id="3.30.450.330">
    <property type="match status" value="1"/>
</dbReference>
<comment type="caution">
    <text evidence="6">The sequence shown here is derived from an EMBL/GenBank/DDBJ whole genome shotgun (WGS) entry which is preliminary data.</text>
</comment>
<gene>
    <name evidence="6" type="ORF">LCGC14_1272860</name>
</gene>
<comment type="subcellular location">
    <subcellularLocation>
        <location evidence="1">Membrane</location>
    </subcellularLocation>
</comment>
<feature type="transmembrane region" description="Helical" evidence="3">
    <location>
        <begin position="12"/>
        <end position="31"/>
    </location>
</feature>
<dbReference type="Gene3D" id="3.90.1310.10">
    <property type="entry name" value="Penicillin-binding protein 2a (Domain 2)"/>
    <property type="match status" value="1"/>
</dbReference>
<proteinExistence type="predicted"/>
<feature type="domain" description="Penicillin-binding protein dimerisation" evidence="5">
    <location>
        <begin position="56"/>
        <end position="203"/>
    </location>
</feature>
<accession>A0A0F9KXK3</accession>
<dbReference type="GO" id="GO:0008658">
    <property type="term" value="F:penicillin binding"/>
    <property type="evidence" value="ECO:0007669"/>
    <property type="project" value="InterPro"/>
</dbReference>
<dbReference type="GO" id="GO:0005886">
    <property type="term" value="C:plasma membrane"/>
    <property type="evidence" value="ECO:0007669"/>
    <property type="project" value="TreeGrafter"/>
</dbReference>
<evidence type="ECO:0000256" key="2">
    <source>
        <dbReference type="ARBA" id="ARBA00023136"/>
    </source>
</evidence>
<dbReference type="SUPFAM" id="SSF56519">
    <property type="entry name" value="Penicillin binding protein dimerisation domain"/>
    <property type="match status" value="1"/>
</dbReference>
<feature type="domain" description="Penicillin-binding protein transpeptidase" evidence="4">
    <location>
        <begin position="247"/>
        <end position="558"/>
    </location>
</feature>
<dbReference type="EMBL" id="LAZR01007160">
    <property type="protein sequence ID" value="KKM87049.1"/>
    <property type="molecule type" value="Genomic_DNA"/>
</dbReference>
<organism evidence="6">
    <name type="scientific">marine sediment metagenome</name>
    <dbReference type="NCBI Taxonomy" id="412755"/>
    <lineage>
        <taxon>unclassified sequences</taxon>
        <taxon>metagenomes</taxon>
        <taxon>ecological metagenomes</taxon>
    </lineage>
</organism>
<evidence type="ECO:0000259" key="4">
    <source>
        <dbReference type="Pfam" id="PF00905"/>
    </source>
</evidence>
<evidence type="ECO:0000256" key="1">
    <source>
        <dbReference type="ARBA" id="ARBA00004370"/>
    </source>
</evidence>
<dbReference type="Gene3D" id="3.40.710.10">
    <property type="entry name" value="DD-peptidase/beta-lactamase superfamily"/>
    <property type="match status" value="1"/>
</dbReference>
<name>A0A0F9KXK3_9ZZZZ</name>
<dbReference type="InterPro" id="IPR012338">
    <property type="entry name" value="Beta-lactam/transpept-like"/>
</dbReference>
<reference evidence="6" key="1">
    <citation type="journal article" date="2015" name="Nature">
        <title>Complex archaea that bridge the gap between prokaryotes and eukaryotes.</title>
        <authorList>
            <person name="Spang A."/>
            <person name="Saw J.H."/>
            <person name="Jorgensen S.L."/>
            <person name="Zaremba-Niedzwiedzka K."/>
            <person name="Martijn J."/>
            <person name="Lind A.E."/>
            <person name="van Eijk R."/>
            <person name="Schleper C."/>
            <person name="Guy L."/>
            <person name="Ettema T.J."/>
        </authorList>
    </citation>
    <scope>NUCLEOTIDE SEQUENCE</scope>
</reference>
<dbReference type="InterPro" id="IPR001460">
    <property type="entry name" value="PCN-bd_Tpept"/>
</dbReference>
<evidence type="ECO:0008006" key="7">
    <source>
        <dbReference type="Google" id="ProtNLM"/>
    </source>
</evidence>
<evidence type="ECO:0000259" key="5">
    <source>
        <dbReference type="Pfam" id="PF03717"/>
    </source>
</evidence>
<dbReference type="InterPro" id="IPR050515">
    <property type="entry name" value="Beta-lactam/transpept"/>
</dbReference>
<evidence type="ECO:0000256" key="3">
    <source>
        <dbReference type="SAM" id="Phobius"/>
    </source>
</evidence>
<keyword evidence="3" id="KW-0812">Transmembrane</keyword>
<dbReference type="InterPro" id="IPR005311">
    <property type="entry name" value="PBP_dimer"/>
</dbReference>
<protein>
    <recommendedName>
        <fullName evidence="7">Penicillin-binding protein transpeptidase domain-containing protein</fullName>
    </recommendedName>
</protein>
<dbReference type="AlphaFoldDB" id="A0A0F9KXK3"/>
<dbReference type="Pfam" id="PF00905">
    <property type="entry name" value="Transpeptidase"/>
    <property type="match status" value="1"/>
</dbReference>
<dbReference type="SUPFAM" id="SSF56601">
    <property type="entry name" value="beta-lactamase/transpeptidase-like"/>
    <property type="match status" value="1"/>
</dbReference>
<dbReference type="Pfam" id="PF03717">
    <property type="entry name" value="PBP_dimer"/>
    <property type="match status" value="1"/>
</dbReference>
<evidence type="ECO:0000313" key="6">
    <source>
        <dbReference type="EMBL" id="KKM87049.1"/>
    </source>
</evidence>
<dbReference type="PANTHER" id="PTHR30627:SF1">
    <property type="entry name" value="PEPTIDOGLYCAN D,D-TRANSPEPTIDASE FTSI"/>
    <property type="match status" value="1"/>
</dbReference>
<dbReference type="PANTHER" id="PTHR30627">
    <property type="entry name" value="PEPTIDOGLYCAN D,D-TRANSPEPTIDASE"/>
    <property type="match status" value="1"/>
</dbReference>
<keyword evidence="2 3" id="KW-0472">Membrane</keyword>
<sequence>MASRKRGVNWRLGVVITVIAVATLAIVARLVQLQIMDHDYYAAEARNIHVAQETVTGRRGALLDRNGYPLAASKNTYDVMVEVKAWESVTKAREAAGVISSITNGDPSKMVSDVREASIYEIAVARDLNYEAATRIRELGLAGVRLLKSNVRVYPEGNLAAQLLGFVGRDNTGLTGLEADLDEIIGGARGTVVFERDGLGNQIALGDRSELPPLLGSDVVLTIDRFIQRMAEQELDKAIKNHKASGGTIIVVQPETGAILAMASRPTFDLTKLDLSDESKLALFRNRAITDQYEPGSVFKLVTMAAAIDLGRVTPDTWWYDEGVFQVSGWSIRNWDLSANGSQTVTQILAKSLNTGAAWLSQQVGPEDFYDYVYRFGFGEPTGSGLSGEVGGRIRTPENDASNWRPVDMATNSFGQGISVTPLQMAMAVAALANDGKLMKPMLVQEILSPNGTRTSQPEMIRQVVSPETARTLLDMMGVVVQGLPPGLVDIQGYQVGGKTGTANIASGGGYKETAYISSFAGVAPLEDPQIVVMVKIDEPQGLPWGTVVAAPAFDRIAQEALAYFKIAPQEPVLVSEIR</sequence>
<dbReference type="GO" id="GO:0071555">
    <property type="term" value="P:cell wall organization"/>
    <property type="evidence" value="ECO:0007669"/>
    <property type="project" value="TreeGrafter"/>
</dbReference>